<gene>
    <name evidence="1" type="ORF">HPB50_019695</name>
</gene>
<protein>
    <submittedName>
        <fullName evidence="1">Uncharacterized protein</fullName>
    </submittedName>
</protein>
<dbReference type="EMBL" id="CM023485">
    <property type="protein sequence ID" value="KAH6930817.1"/>
    <property type="molecule type" value="Genomic_DNA"/>
</dbReference>
<proteinExistence type="predicted"/>
<evidence type="ECO:0000313" key="1">
    <source>
        <dbReference type="EMBL" id="KAH6930817.1"/>
    </source>
</evidence>
<dbReference type="Proteomes" id="UP000821845">
    <property type="component" value="Chromosome 5"/>
</dbReference>
<accession>A0ACB7SCF0</accession>
<evidence type="ECO:0000313" key="2">
    <source>
        <dbReference type="Proteomes" id="UP000821845"/>
    </source>
</evidence>
<sequence>MLIAVAVCRSRMSSFCIRNHILPDVVRCLFAVFLPSAGHVTRLCKILKAEHYRQARLYRQLLAALLFDCGDALRASRRHQELLWIAARTAEFIWNLQLTHLRN</sequence>
<name>A0ACB7SCF0_HYAAI</name>
<organism evidence="1 2">
    <name type="scientific">Hyalomma asiaticum</name>
    <name type="common">Tick</name>
    <dbReference type="NCBI Taxonomy" id="266040"/>
    <lineage>
        <taxon>Eukaryota</taxon>
        <taxon>Metazoa</taxon>
        <taxon>Ecdysozoa</taxon>
        <taxon>Arthropoda</taxon>
        <taxon>Chelicerata</taxon>
        <taxon>Arachnida</taxon>
        <taxon>Acari</taxon>
        <taxon>Parasitiformes</taxon>
        <taxon>Ixodida</taxon>
        <taxon>Ixodoidea</taxon>
        <taxon>Ixodidae</taxon>
        <taxon>Hyalomminae</taxon>
        <taxon>Hyalomma</taxon>
    </lineage>
</organism>
<comment type="caution">
    <text evidence="1">The sequence shown here is derived from an EMBL/GenBank/DDBJ whole genome shotgun (WGS) entry which is preliminary data.</text>
</comment>
<keyword evidence="2" id="KW-1185">Reference proteome</keyword>
<reference evidence="1" key="1">
    <citation type="submission" date="2020-05" db="EMBL/GenBank/DDBJ databases">
        <title>Large-scale comparative analyses of tick genomes elucidate their genetic diversity and vector capacities.</title>
        <authorList>
            <person name="Jia N."/>
            <person name="Wang J."/>
            <person name="Shi W."/>
            <person name="Du L."/>
            <person name="Sun Y."/>
            <person name="Zhan W."/>
            <person name="Jiang J."/>
            <person name="Wang Q."/>
            <person name="Zhang B."/>
            <person name="Ji P."/>
            <person name="Sakyi L.B."/>
            <person name="Cui X."/>
            <person name="Yuan T."/>
            <person name="Jiang B."/>
            <person name="Yang W."/>
            <person name="Lam T.T.-Y."/>
            <person name="Chang Q."/>
            <person name="Ding S."/>
            <person name="Wang X."/>
            <person name="Zhu J."/>
            <person name="Ruan X."/>
            <person name="Zhao L."/>
            <person name="Wei J."/>
            <person name="Que T."/>
            <person name="Du C."/>
            <person name="Cheng J."/>
            <person name="Dai P."/>
            <person name="Han X."/>
            <person name="Huang E."/>
            <person name="Gao Y."/>
            <person name="Liu J."/>
            <person name="Shao H."/>
            <person name="Ye R."/>
            <person name="Li L."/>
            <person name="Wei W."/>
            <person name="Wang X."/>
            <person name="Wang C."/>
            <person name="Yang T."/>
            <person name="Huo Q."/>
            <person name="Li W."/>
            <person name="Guo W."/>
            <person name="Chen H."/>
            <person name="Zhou L."/>
            <person name="Ni X."/>
            <person name="Tian J."/>
            <person name="Zhou Y."/>
            <person name="Sheng Y."/>
            <person name="Liu T."/>
            <person name="Pan Y."/>
            <person name="Xia L."/>
            <person name="Li J."/>
            <person name="Zhao F."/>
            <person name="Cao W."/>
        </authorList>
    </citation>
    <scope>NUCLEOTIDE SEQUENCE</scope>
    <source>
        <strain evidence="1">Hyas-2018</strain>
    </source>
</reference>